<evidence type="ECO:0008006" key="3">
    <source>
        <dbReference type="Google" id="ProtNLM"/>
    </source>
</evidence>
<feature type="region of interest" description="Disordered" evidence="1">
    <location>
        <begin position="1"/>
        <end position="37"/>
    </location>
</feature>
<accession>A0A3G4YJG8</accession>
<proteinExistence type="predicted"/>
<evidence type="ECO:0000313" key="2">
    <source>
        <dbReference type="EMBL" id="AYV61399.1"/>
    </source>
</evidence>
<gene>
    <name evidence="2" type="primary">orf-03</name>
</gene>
<dbReference type="AlphaFoldDB" id="A0A3G4YJG8"/>
<dbReference type="SUPFAM" id="SSF50346">
    <property type="entry name" value="PRC-barrel domain"/>
    <property type="match status" value="1"/>
</dbReference>
<protein>
    <recommendedName>
        <fullName evidence="3">PRC-barrel domain containing protein</fullName>
    </recommendedName>
</protein>
<dbReference type="Gene3D" id="3.90.50.10">
    <property type="entry name" value="Photosynthetic Reaction Center, subunit H, domain 2"/>
    <property type="match status" value="1"/>
</dbReference>
<name>A0A3G4YJG8_9ACTN</name>
<feature type="region of interest" description="Disordered" evidence="1">
    <location>
        <begin position="86"/>
        <end position="115"/>
    </location>
</feature>
<feature type="compositionally biased region" description="Basic and acidic residues" evidence="1">
    <location>
        <begin position="94"/>
        <end position="108"/>
    </location>
</feature>
<organism evidence="2">
    <name type="scientific">Streptomyces albus subsp. chlorinus</name>
    <dbReference type="NCBI Taxonomy" id="337066"/>
    <lineage>
        <taxon>Bacteria</taxon>
        <taxon>Bacillati</taxon>
        <taxon>Actinomycetota</taxon>
        <taxon>Actinomycetes</taxon>
        <taxon>Kitasatosporales</taxon>
        <taxon>Streptomycetaceae</taxon>
        <taxon>Streptomyces</taxon>
    </lineage>
</organism>
<evidence type="ECO:0000256" key="1">
    <source>
        <dbReference type="SAM" id="MobiDB-lite"/>
    </source>
</evidence>
<dbReference type="InterPro" id="IPR014747">
    <property type="entry name" value="Bac_photo_RC_H_C"/>
</dbReference>
<dbReference type="GO" id="GO:0019684">
    <property type="term" value="P:photosynthesis, light reaction"/>
    <property type="evidence" value="ECO:0007669"/>
    <property type="project" value="InterPro"/>
</dbReference>
<dbReference type="InterPro" id="IPR011033">
    <property type="entry name" value="PRC_barrel-like_sf"/>
</dbReference>
<dbReference type="GO" id="GO:0030077">
    <property type="term" value="C:plasma membrane light-harvesting complex"/>
    <property type="evidence" value="ECO:0007669"/>
    <property type="project" value="InterPro"/>
</dbReference>
<sequence>MTENLGNYAPTAGHTPDADLTGYHVEAPDGRAGTVDENSTEIGSGYLVVDTGPWIFGKKVLLPAGAVLGISNADRTVRVALSREQVKAAPEFDEDRHLGDPRHRDQLGGRHSRGH</sequence>
<dbReference type="RefSeq" id="WP_173873827.1">
    <property type="nucleotide sequence ID" value="NZ_CP191151.1"/>
</dbReference>
<reference evidence="2" key="1">
    <citation type="journal article" date="2018" name="Mar. Drugs">
        <title>Heterologous Expression of the Nybomycin Gene Cluster from the Marine Strain Streptomyces albus subsp. chlorinus NRRL B-24108.</title>
        <authorList>
            <person name="Rodriguez Estevez M."/>
            <person name="Myronovskyi M."/>
            <person name="Gummerlich N."/>
            <person name="Nadmid S."/>
            <person name="Luzhetskyy A."/>
        </authorList>
    </citation>
    <scope>NUCLEOTIDE SEQUENCE</scope>
    <source>
        <strain evidence="2">LW030448</strain>
    </source>
</reference>
<dbReference type="EMBL" id="MH924838">
    <property type="protein sequence ID" value="AYV61399.1"/>
    <property type="molecule type" value="Genomic_DNA"/>
</dbReference>